<protein>
    <submittedName>
        <fullName evidence="1">Uncharacterized protein</fullName>
    </submittedName>
</protein>
<reference evidence="2" key="1">
    <citation type="submission" date="2013-09" db="EMBL/GenBank/DDBJ databases">
        <title>The Genome Sequence of Anopheles culicifacies species A.</title>
        <authorList>
            <consortium name="The Broad Institute Genomics Platform"/>
            <person name="Neafsey D.E."/>
            <person name="Besansky N."/>
            <person name="Howell P."/>
            <person name="Walton C."/>
            <person name="Young S.K."/>
            <person name="Zeng Q."/>
            <person name="Gargeya S."/>
            <person name="Fitzgerald M."/>
            <person name="Haas B."/>
            <person name="Abouelleil A."/>
            <person name="Allen A.W."/>
            <person name="Alvarado L."/>
            <person name="Arachchi H.M."/>
            <person name="Berlin A.M."/>
            <person name="Chapman S.B."/>
            <person name="Gainer-Dewar J."/>
            <person name="Goldberg J."/>
            <person name="Griggs A."/>
            <person name="Gujja S."/>
            <person name="Hansen M."/>
            <person name="Howarth C."/>
            <person name="Imamovic A."/>
            <person name="Ireland A."/>
            <person name="Larimer J."/>
            <person name="McCowan C."/>
            <person name="Murphy C."/>
            <person name="Pearson M."/>
            <person name="Poon T.W."/>
            <person name="Priest M."/>
            <person name="Roberts A."/>
            <person name="Saif S."/>
            <person name="Shea T."/>
            <person name="Sisk P."/>
            <person name="Sykes S."/>
            <person name="Wortman J."/>
            <person name="Nusbaum C."/>
            <person name="Birren B."/>
        </authorList>
    </citation>
    <scope>NUCLEOTIDE SEQUENCE [LARGE SCALE GENOMIC DNA]</scope>
    <source>
        <strain evidence="2">A-37</strain>
    </source>
</reference>
<accession>A0A182M5H4</accession>
<organism evidence="1 2">
    <name type="scientific">Anopheles culicifacies</name>
    <dbReference type="NCBI Taxonomy" id="139723"/>
    <lineage>
        <taxon>Eukaryota</taxon>
        <taxon>Metazoa</taxon>
        <taxon>Ecdysozoa</taxon>
        <taxon>Arthropoda</taxon>
        <taxon>Hexapoda</taxon>
        <taxon>Insecta</taxon>
        <taxon>Pterygota</taxon>
        <taxon>Neoptera</taxon>
        <taxon>Endopterygota</taxon>
        <taxon>Diptera</taxon>
        <taxon>Nematocera</taxon>
        <taxon>Culicoidea</taxon>
        <taxon>Culicidae</taxon>
        <taxon>Anophelinae</taxon>
        <taxon>Anopheles</taxon>
        <taxon>culicifacies species complex</taxon>
    </lineage>
</organism>
<proteinExistence type="predicted"/>
<name>A0A182M5H4_9DIPT</name>
<dbReference type="AlphaFoldDB" id="A0A182M5H4"/>
<sequence length="149" mass="17526">MCTIKYKFHFVPFDNFRTLVRAVSRLLAADWCNRLVKLQYSLPAKSNRHHQRQEVMWECVPRLTEEHFPPDARMTQLRGNESAVNLVPPSVWVLFACHTQQKPNTHRLYGKVKKLLETWGKTVARDRKEQKVGIQQVDLVYAEHCEVNV</sequence>
<dbReference type="EnsemblMetazoa" id="ACUA009952-RA">
    <property type="protein sequence ID" value="ACUA009952-PA"/>
    <property type="gene ID" value="ACUA009952"/>
</dbReference>
<dbReference type="VEuPathDB" id="VectorBase:ACUA009952"/>
<dbReference type="EMBL" id="AXCM01000866">
    <property type="status" value="NOT_ANNOTATED_CDS"/>
    <property type="molecule type" value="Genomic_DNA"/>
</dbReference>
<keyword evidence="2" id="KW-1185">Reference proteome</keyword>
<reference evidence="1" key="2">
    <citation type="submission" date="2020-05" db="UniProtKB">
        <authorList>
            <consortium name="EnsemblMetazoa"/>
        </authorList>
    </citation>
    <scope>IDENTIFICATION</scope>
    <source>
        <strain evidence="1">A-37</strain>
    </source>
</reference>
<evidence type="ECO:0000313" key="1">
    <source>
        <dbReference type="EnsemblMetazoa" id="ACUA009952-PA"/>
    </source>
</evidence>
<dbReference type="Proteomes" id="UP000075883">
    <property type="component" value="Unassembled WGS sequence"/>
</dbReference>
<evidence type="ECO:0000313" key="2">
    <source>
        <dbReference type="Proteomes" id="UP000075883"/>
    </source>
</evidence>